<organism evidence="1 2">
    <name type="scientific">Entomophthora muscae</name>
    <dbReference type="NCBI Taxonomy" id="34485"/>
    <lineage>
        <taxon>Eukaryota</taxon>
        <taxon>Fungi</taxon>
        <taxon>Fungi incertae sedis</taxon>
        <taxon>Zoopagomycota</taxon>
        <taxon>Entomophthoromycotina</taxon>
        <taxon>Entomophthoromycetes</taxon>
        <taxon>Entomophthorales</taxon>
        <taxon>Entomophthoraceae</taxon>
        <taxon>Entomophthora</taxon>
    </lineage>
</organism>
<evidence type="ECO:0000313" key="1">
    <source>
        <dbReference type="EMBL" id="KAJ9049694.1"/>
    </source>
</evidence>
<dbReference type="Proteomes" id="UP001165960">
    <property type="component" value="Unassembled WGS sequence"/>
</dbReference>
<accession>A0ACC2RI55</accession>
<dbReference type="EMBL" id="QTSX02007207">
    <property type="protein sequence ID" value="KAJ9049694.1"/>
    <property type="molecule type" value="Genomic_DNA"/>
</dbReference>
<name>A0ACC2RI55_9FUNG</name>
<comment type="caution">
    <text evidence="1">The sequence shown here is derived from an EMBL/GenBank/DDBJ whole genome shotgun (WGS) entry which is preliminary data.</text>
</comment>
<keyword evidence="2" id="KW-1185">Reference proteome</keyword>
<protein>
    <submittedName>
        <fullName evidence="1">Uncharacterized protein</fullName>
    </submittedName>
</protein>
<evidence type="ECO:0000313" key="2">
    <source>
        <dbReference type="Proteomes" id="UP001165960"/>
    </source>
</evidence>
<gene>
    <name evidence="1" type="ORF">DSO57_1021842</name>
</gene>
<sequence>MSAVLKKDSVSPTVVLPAPAPSVSMLSLSLVVSPESLSLSQHFAASHVKNFVGKGFKFSCLAKVRFFLRTEACLWHKDLACTSWSNWIVAAEHCFVPYKPNAASFLANLHICQCSNLHSFLVEFQAYAVHIEKKLDQDAKLSSIWNLFAEEANSKKEASALDALEAQLKETTAKFENVFLA</sequence>
<proteinExistence type="predicted"/>
<reference evidence="1" key="1">
    <citation type="submission" date="2022-04" db="EMBL/GenBank/DDBJ databases">
        <title>Genome of the entomopathogenic fungus Entomophthora muscae.</title>
        <authorList>
            <person name="Elya C."/>
            <person name="Lovett B.R."/>
            <person name="Lee E."/>
            <person name="Macias A.M."/>
            <person name="Hajek A.E."/>
            <person name="De Bivort B.L."/>
            <person name="Kasson M.T."/>
            <person name="De Fine Licht H.H."/>
            <person name="Stajich J.E."/>
        </authorList>
    </citation>
    <scope>NUCLEOTIDE SEQUENCE</scope>
    <source>
        <strain evidence="1">Berkeley</strain>
    </source>
</reference>